<evidence type="ECO:0000313" key="1">
    <source>
        <dbReference type="EMBL" id="EGE08101.1"/>
    </source>
</evidence>
<dbReference type="eggNOG" id="ENOG502RQU5">
    <property type="taxonomic scope" value="Eukaryota"/>
</dbReference>
<dbReference type="HOGENOM" id="CLU_109429_0_0_1"/>
<organism evidence="1 2">
    <name type="scientific">Trichophyton equinum (strain ATCC MYA-4606 / CBS 127.97)</name>
    <name type="common">Horse ringworm fungus</name>
    <dbReference type="NCBI Taxonomy" id="559882"/>
    <lineage>
        <taxon>Eukaryota</taxon>
        <taxon>Fungi</taxon>
        <taxon>Dikarya</taxon>
        <taxon>Ascomycota</taxon>
        <taxon>Pezizomycotina</taxon>
        <taxon>Eurotiomycetes</taxon>
        <taxon>Eurotiomycetidae</taxon>
        <taxon>Onygenales</taxon>
        <taxon>Arthrodermataceae</taxon>
        <taxon>Trichophyton</taxon>
    </lineage>
</organism>
<dbReference type="Proteomes" id="UP000009169">
    <property type="component" value="Unassembled WGS sequence"/>
</dbReference>
<gene>
    <name evidence="1" type="ORF">TEQG_07076</name>
</gene>
<name>F2Q1T3_TRIEC</name>
<proteinExistence type="predicted"/>
<reference evidence="2" key="1">
    <citation type="journal article" date="2012" name="MBio">
        <title>Comparative genome analysis of Trichophyton rubrum and related dermatophytes reveals candidate genes involved in infection.</title>
        <authorList>
            <person name="Martinez D.A."/>
            <person name="Oliver B.G."/>
            <person name="Graeser Y."/>
            <person name="Goldberg J.M."/>
            <person name="Li W."/>
            <person name="Martinez-Rossi N.M."/>
            <person name="Monod M."/>
            <person name="Shelest E."/>
            <person name="Barton R.C."/>
            <person name="Birch E."/>
            <person name="Brakhage A.A."/>
            <person name="Chen Z."/>
            <person name="Gurr S.J."/>
            <person name="Heiman D."/>
            <person name="Heitman J."/>
            <person name="Kosti I."/>
            <person name="Rossi A."/>
            <person name="Saif S."/>
            <person name="Samalova M."/>
            <person name="Saunders C.W."/>
            <person name="Shea T."/>
            <person name="Summerbell R.C."/>
            <person name="Xu J."/>
            <person name="Young S."/>
            <person name="Zeng Q."/>
            <person name="Birren B.W."/>
            <person name="Cuomo C.A."/>
            <person name="White T.C."/>
        </authorList>
    </citation>
    <scope>NUCLEOTIDE SEQUENCE [LARGE SCALE GENOMIC DNA]</scope>
    <source>
        <strain evidence="2">ATCC MYA-4606 / CBS 127.97</strain>
    </source>
</reference>
<dbReference type="VEuPathDB" id="FungiDB:TEQG_07076"/>
<keyword evidence="2" id="KW-1185">Reference proteome</keyword>
<evidence type="ECO:0000313" key="2">
    <source>
        <dbReference type="Proteomes" id="UP000009169"/>
    </source>
</evidence>
<evidence type="ECO:0008006" key="3">
    <source>
        <dbReference type="Google" id="ProtNLM"/>
    </source>
</evidence>
<dbReference type="EMBL" id="DS995772">
    <property type="protein sequence ID" value="EGE08101.1"/>
    <property type="molecule type" value="Genomic_DNA"/>
</dbReference>
<protein>
    <recommendedName>
        <fullName evidence="3">BTB domain-containing protein</fullName>
    </recommendedName>
</protein>
<dbReference type="OrthoDB" id="1022638at2759"/>
<sequence>MAEYYHHPIGLNNAFGGEIISIRAGESSFHIHETLMKESSTLLHSLRKQKETKGNVYTLSIPDEYTEALQCYINWVYRRVIPCADSEQQTRKESITLAKAYIIGKKFGDTDFQNAIIDEVIERASGKCNNNIILPDAETVRFTYAESKGRSSFRPLLVELYASYTINGYFYKSASSKYPKLFLIDVLSAVAEMQRTGRPSPTEGGPGHVCKHFHKHAQGTKC</sequence>
<dbReference type="AlphaFoldDB" id="F2Q1T3"/>
<accession>F2Q1T3</accession>